<evidence type="ECO:0000313" key="4">
    <source>
        <dbReference type="Proteomes" id="UP000269154"/>
    </source>
</evidence>
<sequence length="142" mass="16235">MHWTYQELFPEQNFSHLAKTVDRYLSTQTPIWWVEVIDKPVTSPIGCLWLGNAIDQVEGDRVTHIFLLYVSPSHRRLGIGTALVTHAENWAKARGDRQIGLQVFVSNQPALNLYQKLGFRSESMLMVKSLNEGRGKNIGREN</sequence>
<dbReference type="Pfam" id="PF00583">
    <property type="entry name" value="Acetyltransf_1"/>
    <property type="match status" value="1"/>
</dbReference>
<feature type="domain" description="N-acetyltransferase" evidence="2">
    <location>
        <begin position="1"/>
        <end position="141"/>
    </location>
</feature>
<dbReference type="AlphaFoldDB" id="A0A3N6RJL7"/>
<dbReference type="InterPro" id="IPR016181">
    <property type="entry name" value="Acyl_CoA_acyltransferase"/>
</dbReference>
<dbReference type="InterPro" id="IPR000182">
    <property type="entry name" value="GNAT_dom"/>
</dbReference>
<dbReference type="RefSeq" id="WP_124143774.1">
    <property type="nucleotide sequence ID" value="NZ_CAWOKI010000366.1"/>
</dbReference>
<name>A0A3N6RJL7_9CYAN</name>
<accession>A0A3N6RJL7</accession>
<dbReference type="Proteomes" id="UP000269154">
    <property type="component" value="Unassembled WGS sequence"/>
</dbReference>
<dbReference type="PANTHER" id="PTHR13947:SF37">
    <property type="entry name" value="LD18367P"/>
    <property type="match status" value="1"/>
</dbReference>
<proteinExistence type="predicted"/>
<dbReference type="Gene3D" id="3.40.630.30">
    <property type="match status" value="1"/>
</dbReference>
<reference evidence="3 4" key="1">
    <citation type="journal article" date="2018" name="ACS Chem. Biol.">
        <title>Ketoreductase domain dysfunction expands chemodiversity: malyngamide biosynthesis in the cyanobacterium Okeania hirsuta.</title>
        <authorList>
            <person name="Moss N.A."/>
            <person name="Leao T."/>
            <person name="Rankin M."/>
            <person name="McCullough T.M."/>
            <person name="Qu P."/>
            <person name="Korobeynikov A."/>
            <person name="Smith J.L."/>
            <person name="Gerwick L."/>
            <person name="Gerwick W.H."/>
        </authorList>
    </citation>
    <scope>NUCLEOTIDE SEQUENCE [LARGE SCALE GENOMIC DNA]</scope>
    <source>
        <strain evidence="3 4">PAB10Feb10-1</strain>
    </source>
</reference>
<organism evidence="3 4">
    <name type="scientific">Okeania hirsuta</name>
    <dbReference type="NCBI Taxonomy" id="1458930"/>
    <lineage>
        <taxon>Bacteria</taxon>
        <taxon>Bacillati</taxon>
        <taxon>Cyanobacteriota</taxon>
        <taxon>Cyanophyceae</taxon>
        <taxon>Oscillatoriophycideae</taxon>
        <taxon>Oscillatoriales</taxon>
        <taxon>Microcoleaceae</taxon>
        <taxon>Okeania</taxon>
    </lineage>
</organism>
<dbReference type="InterPro" id="IPR050769">
    <property type="entry name" value="NAT_camello-type"/>
</dbReference>
<dbReference type="PROSITE" id="PS51186">
    <property type="entry name" value="GNAT"/>
    <property type="match status" value="1"/>
</dbReference>
<dbReference type="CDD" id="cd04301">
    <property type="entry name" value="NAT_SF"/>
    <property type="match status" value="1"/>
</dbReference>
<dbReference type="GO" id="GO:0008080">
    <property type="term" value="F:N-acetyltransferase activity"/>
    <property type="evidence" value="ECO:0007669"/>
    <property type="project" value="InterPro"/>
</dbReference>
<dbReference type="SUPFAM" id="SSF55729">
    <property type="entry name" value="Acyl-CoA N-acyltransferases (Nat)"/>
    <property type="match status" value="1"/>
</dbReference>
<evidence type="ECO:0000313" key="3">
    <source>
        <dbReference type="EMBL" id="RQH45664.1"/>
    </source>
</evidence>
<keyword evidence="1 3" id="KW-0808">Transferase</keyword>
<evidence type="ECO:0000259" key="2">
    <source>
        <dbReference type="PROSITE" id="PS51186"/>
    </source>
</evidence>
<gene>
    <name evidence="3" type="ORF">D5R40_10435</name>
</gene>
<comment type="caution">
    <text evidence="3">The sequence shown here is derived from an EMBL/GenBank/DDBJ whole genome shotgun (WGS) entry which is preliminary data.</text>
</comment>
<protein>
    <submittedName>
        <fullName evidence="3">GNAT family N-acetyltransferase</fullName>
    </submittedName>
</protein>
<evidence type="ECO:0000256" key="1">
    <source>
        <dbReference type="ARBA" id="ARBA00022679"/>
    </source>
</evidence>
<dbReference type="PANTHER" id="PTHR13947">
    <property type="entry name" value="GNAT FAMILY N-ACETYLTRANSFERASE"/>
    <property type="match status" value="1"/>
</dbReference>
<dbReference type="EMBL" id="RCBY01000045">
    <property type="protein sequence ID" value="RQH45664.1"/>
    <property type="molecule type" value="Genomic_DNA"/>
</dbReference>
<dbReference type="OrthoDB" id="512204at2"/>
<keyword evidence="4" id="KW-1185">Reference proteome</keyword>